<proteinExistence type="predicted"/>
<dbReference type="AlphaFoldDB" id="A0A9P8Q632"/>
<organism evidence="1 2">
    <name type="scientific">Wickerhamomyces pijperi</name>
    <name type="common">Yeast</name>
    <name type="synonym">Pichia pijperi</name>
    <dbReference type="NCBI Taxonomy" id="599730"/>
    <lineage>
        <taxon>Eukaryota</taxon>
        <taxon>Fungi</taxon>
        <taxon>Dikarya</taxon>
        <taxon>Ascomycota</taxon>
        <taxon>Saccharomycotina</taxon>
        <taxon>Saccharomycetes</taxon>
        <taxon>Phaffomycetales</taxon>
        <taxon>Wickerhamomycetaceae</taxon>
        <taxon>Wickerhamomyces</taxon>
    </lineage>
</organism>
<reference evidence="1" key="2">
    <citation type="submission" date="2021-01" db="EMBL/GenBank/DDBJ databases">
        <authorList>
            <person name="Schikora-Tamarit M.A."/>
        </authorList>
    </citation>
    <scope>NUCLEOTIDE SEQUENCE</scope>
    <source>
        <strain evidence="1">CBS2887</strain>
    </source>
</reference>
<evidence type="ECO:0000313" key="2">
    <source>
        <dbReference type="Proteomes" id="UP000774326"/>
    </source>
</evidence>
<accession>A0A9P8Q632</accession>
<name>A0A9P8Q632_WICPI</name>
<dbReference type="EMBL" id="JAEUBG010002365">
    <property type="protein sequence ID" value="KAH3684667.1"/>
    <property type="molecule type" value="Genomic_DNA"/>
</dbReference>
<dbReference type="Proteomes" id="UP000774326">
    <property type="component" value="Unassembled WGS sequence"/>
</dbReference>
<protein>
    <submittedName>
        <fullName evidence="1">Uncharacterized protein</fullName>
    </submittedName>
</protein>
<reference evidence="1" key="1">
    <citation type="journal article" date="2021" name="Open Biol.">
        <title>Shared evolutionary footprints suggest mitochondrial oxidative damage underlies multiple complex I losses in fungi.</title>
        <authorList>
            <person name="Schikora-Tamarit M.A."/>
            <person name="Marcet-Houben M."/>
            <person name="Nosek J."/>
            <person name="Gabaldon T."/>
        </authorList>
    </citation>
    <scope>NUCLEOTIDE SEQUENCE</scope>
    <source>
        <strain evidence="1">CBS2887</strain>
    </source>
</reference>
<gene>
    <name evidence="1" type="ORF">WICPIJ_004354</name>
</gene>
<keyword evidence="2" id="KW-1185">Reference proteome</keyword>
<comment type="caution">
    <text evidence="1">The sequence shown here is derived from an EMBL/GenBank/DDBJ whole genome shotgun (WGS) entry which is preliminary data.</text>
</comment>
<evidence type="ECO:0000313" key="1">
    <source>
        <dbReference type="EMBL" id="KAH3684667.1"/>
    </source>
</evidence>
<sequence length="177" mass="19738">MLDTSKSESAFFLSWFLILSSSILVSIFSESLAWEIFTSSSTTLTISFWKWSMKKDEHLDACVMFLISLASLISKDCERDAEISTNSNSFLASLKTVSHSVTNFPSKASLGKRPTLLSFFSNSIKSRNNFLLCSASLERSQISQLALFKELKYLALAAETMKMVFSALMYAKVEGNS</sequence>